<dbReference type="SMART" id="SM00355">
    <property type="entry name" value="ZnF_C2H2"/>
    <property type="match status" value="4"/>
</dbReference>
<keyword evidence="6" id="KW-0862">Zinc</keyword>
<keyword evidence="4" id="KW-0677">Repeat</keyword>
<comment type="subcellular location">
    <subcellularLocation>
        <location evidence="1">Nucleus</location>
    </subcellularLocation>
</comment>
<evidence type="ECO:0000313" key="14">
    <source>
        <dbReference type="Proteomes" id="UP001497623"/>
    </source>
</evidence>
<dbReference type="InterPro" id="IPR036236">
    <property type="entry name" value="Znf_C2H2_sf"/>
</dbReference>
<dbReference type="FunFam" id="3.30.160.60:FF:001182">
    <property type="entry name" value="Zinc finger, C2H2 type"/>
    <property type="match status" value="1"/>
</dbReference>
<feature type="domain" description="C2H2-type" evidence="12">
    <location>
        <begin position="104"/>
        <end position="131"/>
    </location>
</feature>
<keyword evidence="8" id="KW-0238">DNA-binding</keyword>
<feature type="domain" description="C2H2-type" evidence="12">
    <location>
        <begin position="135"/>
        <end position="162"/>
    </location>
</feature>
<keyword evidence="3" id="KW-0479">Metal-binding</keyword>
<reference evidence="13 14" key="1">
    <citation type="submission" date="2024-05" db="EMBL/GenBank/DDBJ databases">
        <authorList>
            <person name="Wallberg A."/>
        </authorList>
    </citation>
    <scope>NUCLEOTIDE SEQUENCE [LARGE SCALE GENOMIC DNA]</scope>
</reference>
<keyword evidence="5 11" id="KW-0863">Zinc-finger</keyword>
<comment type="similarity">
    <text evidence="2">Belongs to the krueppel C2H2-type zinc-finger protein family.</text>
</comment>
<keyword evidence="7" id="KW-0805">Transcription regulation</keyword>
<sequence>RPFTSNSGLLLHLRTHTGEKPYKCRQCDKAFNQNSHFVKHMRVHEGEEAYQTNGIASYLVKTPIIRPETSLYKFSKPGKTYFVSDLKGTRPKSHLRIQSGGKSFQCSNCDMSFSNKSNLIRHVKAHTGATGGKPYQCSHCKMSFSKTFHLIIHMRIHTGEKPYQCSHCGKGFAVNSNLKIHL</sequence>
<feature type="non-terminal residue" evidence="13">
    <location>
        <position position="182"/>
    </location>
</feature>
<dbReference type="GO" id="GO:0008270">
    <property type="term" value="F:zinc ion binding"/>
    <property type="evidence" value="ECO:0007669"/>
    <property type="project" value="UniProtKB-KW"/>
</dbReference>
<evidence type="ECO:0000256" key="7">
    <source>
        <dbReference type="ARBA" id="ARBA00023015"/>
    </source>
</evidence>
<comment type="caution">
    <text evidence="13">The sequence shown here is derived from an EMBL/GenBank/DDBJ whole genome shotgun (WGS) entry which is preliminary data.</text>
</comment>
<evidence type="ECO:0000256" key="8">
    <source>
        <dbReference type="ARBA" id="ARBA00023125"/>
    </source>
</evidence>
<dbReference type="PROSITE" id="PS00028">
    <property type="entry name" value="ZINC_FINGER_C2H2_1"/>
    <property type="match status" value="3"/>
</dbReference>
<dbReference type="GO" id="GO:0000981">
    <property type="term" value="F:DNA-binding transcription factor activity, RNA polymerase II-specific"/>
    <property type="evidence" value="ECO:0007669"/>
    <property type="project" value="TreeGrafter"/>
</dbReference>
<organism evidence="13 14">
    <name type="scientific">Meganyctiphanes norvegica</name>
    <name type="common">Northern krill</name>
    <name type="synonym">Thysanopoda norvegica</name>
    <dbReference type="NCBI Taxonomy" id="48144"/>
    <lineage>
        <taxon>Eukaryota</taxon>
        <taxon>Metazoa</taxon>
        <taxon>Ecdysozoa</taxon>
        <taxon>Arthropoda</taxon>
        <taxon>Crustacea</taxon>
        <taxon>Multicrustacea</taxon>
        <taxon>Malacostraca</taxon>
        <taxon>Eumalacostraca</taxon>
        <taxon>Eucarida</taxon>
        <taxon>Euphausiacea</taxon>
        <taxon>Euphausiidae</taxon>
        <taxon>Meganyctiphanes</taxon>
    </lineage>
</organism>
<dbReference type="PANTHER" id="PTHR24394">
    <property type="entry name" value="ZINC FINGER PROTEIN"/>
    <property type="match status" value="1"/>
</dbReference>
<keyword evidence="10" id="KW-0539">Nucleus</keyword>
<dbReference type="PANTHER" id="PTHR24394:SF44">
    <property type="entry name" value="ZINC FINGER PROTEIN 271-LIKE"/>
    <property type="match status" value="1"/>
</dbReference>
<dbReference type="EMBL" id="CAXKWB010097356">
    <property type="protein sequence ID" value="CAL4221457.1"/>
    <property type="molecule type" value="Genomic_DNA"/>
</dbReference>
<evidence type="ECO:0000256" key="4">
    <source>
        <dbReference type="ARBA" id="ARBA00022737"/>
    </source>
</evidence>
<feature type="domain" description="C2H2-type" evidence="12">
    <location>
        <begin position="1"/>
        <end position="21"/>
    </location>
</feature>
<evidence type="ECO:0000256" key="11">
    <source>
        <dbReference type="PROSITE-ProRule" id="PRU00042"/>
    </source>
</evidence>
<feature type="domain" description="C2H2-type" evidence="12">
    <location>
        <begin position="22"/>
        <end position="49"/>
    </location>
</feature>
<feature type="non-terminal residue" evidence="13">
    <location>
        <position position="1"/>
    </location>
</feature>
<dbReference type="Pfam" id="PF00096">
    <property type="entry name" value="zf-C2H2"/>
    <property type="match status" value="4"/>
</dbReference>
<evidence type="ECO:0000256" key="6">
    <source>
        <dbReference type="ARBA" id="ARBA00022833"/>
    </source>
</evidence>
<keyword evidence="9" id="KW-0804">Transcription</keyword>
<dbReference type="InterPro" id="IPR013087">
    <property type="entry name" value="Znf_C2H2_type"/>
</dbReference>
<keyword evidence="14" id="KW-1185">Reference proteome</keyword>
<dbReference type="Proteomes" id="UP001497623">
    <property type="component" value="Unassembled WGS sequence"/>
</dbReference>
<dbReference type="GO" id="GO:0003677">
    <property type="term" value="F:DNA binding"/>
    <property type="evidence" value="ECO:0007669"/>
    <property type="project" value="UniProtKB-KW"/>
</dbReference>
<evidence type="ECO:0000259" key="12">
    <source>
        <dbReference type="PROSITE" id="PS50157"/>
    </source>
</evidence>
<evidence type="ECO:0000256" key="5">
    <source>
        <dbReference type="ARBA" id="ARBA00022771"/>
    </source>
</evidence>
<proteinExistence type="inferred from homology"/>
<dbReference type="FunFam" id="3.30.160.60:FF:001156">
    <property type="entry name" value="Zinc finger protein 407"/>
    <property type="match status" value="1"/>
</dbReference>
<accession>A0AAV2SLP1</accession>
<dbReference type="SUPFAM" id="SSF57667">
    <property type="entry name" value="beta-beta-alpha zinc fingers"/>
    <property type="match status" value="3"/>
</dbReference>
<evidence type="ECO:0000256" key="9">
    <source>
        <dbReference type="ARBA" id="ARBA00023163"/>
    </source>
</evidence>
<dbReference type="FunFam" id="3.30.160.60:FF:000688">
    <property type="entry name" value="zinc finger protein 197 isoform X1"/>
    <property type="match status" value="1"/>
</dbReference>
<feature type="domain" description="C2H2-type" evidence="12">
    <location>
        <begin position="163"/>
        <end position="182"/>
    </location>
</feature>
<dbReference type="AlphaFoldDB" id="A0AAV2SLP1"/>
<dbReference type="Gene3D" id="3.30.160.60">
    <property type="entry name" value="Classic Zinc Finger"/>
    <property type="match status" value="5"/>
</dbReference>
<evidence type="ECO:0000256" key="2">
    <source>
        <dbReference type="ARBA" id="ARBA00006991"/>
    </source>
</evidence>
<protein>
    <recommendedName>
        <fullName evidence="12">C2H2-type domain-containing protein</fullName>
    </recommendedName>
</protein>
<evidence type="ECO:0000256" key="3">
    <source>
        <dbReference type="ARBA" id="ARBA00022723"/>
    </source>
</evidence>
<evidence type="ECO:0000256" key="1">
    <source>
        <dbReference type="ARBA" id="ARBA00004123"/>
    </source>
</evidence>
<evidence type="ECO:0000256" key="10">
    <source>
        <dbReference type="ARBA" id="ARBA00023242"/>
    </source>
</evidence>
<dbReference type="FunFam" id="3.30.160.60:FF:000624">
    <property type="entry name" value="zinc finger protein 697"/>
    <property type="match status" value="1"/>
</dbReference>
<dbReference type="GO" id="GO:0005634">
    <property type="term" value="C:nucleus"/>
    <property type="evidence" value="ECO:0007669"/>
    <property type="project" value="UniProtKB-SubCell"/>
</dbReference>
<gene>
    <name evidence="13" type="ORF">MNOR_LOCUS39125</name>
</gene>
<dbReference type="PROSITE" id="PS50157">
    <property type="entry name" value="ZINC_FINGER_C2H2_2"/>
    <property type="match status" value="5"/>
</dbReference>
<evidence type="ECO:0000313" key="13">
    <source>
        <dbReference type="EMBL" id="CAL4221457.1"/>
    </source>
</evidence>
<name>A0AAV2SLP1_MEGNR</name>